<keyword evidence="2" id="KW-1185">Reference proteome</keyword>
<dbReference type="RefSeq" id="WP_034243597.1">
    <property type="nucleotide sequence ID" value="NZ_BJYK01000014.1"/>
</dbReference>
<dbReference type="OrthoDB" id="1171174at2"/>
<dbReference type="Gene3D" id="1.50.10.20">
    <property type="match status" value="1"/>
</dbReference>
<comment type="caution">
    <text evidence="1">The sequence shown here is derived from an EMBL/GenBank/DDBJ whole genome shotgun (WGS) entry which is preliminary data.</text>
</comment>
<evidence type="ECO:0000313" key="2">
    <source>
        <dbReference type="Proteomes" id="UP000321484"/>
    </source>
</evidence>
<dbReference type="SUPFAM" id="SSF48208">
    <property type="entry name" value="Six-hairpin glycosidases"/>
    <property type="match status" value="1"/>
</dbReference>
<dbReference type="GO" id="GO:0005975">
    <property type="term" value="P:carbohydrate metabolic process"/>
    <property type="evidence" value="ECO:0007669"/>
    <property type="project" value="InterPro"/>
</dbReference>
<dbReference type="EMBL" id="BJYK01000014">
    <property type="protein sequence ID" value="GEN81596.1"/>
    <property type="molecule type" value="Genomic_DNA"/>
</dbReference>
<evidence type="ECO:0000313" key="1">
    <source>
        <dbReference type="EMBL" id="GEN81596.1"/>
    </source>
</evidence>
<protein>
    <submittedName>
        <fullName evidence="1">Uncharacterized protein</fullName>
    </submittedName>
</protein>
<reference evidence="1 2" key="1">
    <citation type="submission" date="2019-07" db="EMBL/GenBank/DDBJ databases">
        <title>Whole genome shotgun sequence of Actinotalea fermentans NBRC 105374.</title>
        <authorList>
            <person name="Hosoyama A."/>
            <person name="Uohara A."/>
            <person name="Ohji S."/>
            <person name="Ichikawa N."/>
        </authorList>
    </citation>
    <scope>NUCLEOTIDE SEQUENCE [LARGE SCALE GENOMIC DNA]</scope>
    <source>
        <strain evidence="1 2">NBRC 105374</strain>
    </source>
</reference>
<gene>
    <name evidence="1" type="ORF">AFE02nite_33300</name>
</gene>
<dbReference type="AlphaFoldDB" id="A0A511Z2G6"/>
<proteinExistence type="predicted"/>
<sequence length="765" mass="84522">MSAVTLQVDGSPESVVGLRRGRATMVVHRPIVVVPTRGAPMATQYDTFDASGETVRCTATVEVPGELALDIVDIYRVVAPDAVALTRRVEVRQAREGAGMRLELEAAATSPGGGGAWQYFLPCTLYNRNDSDGDGVEDYLGTFDQALRDDKNGVLAVLTRCEVTGSTFSLARTSAPTSDAALTREELLGRRVLQPTDIGSLGVITRPDGSTVLHAEYPFREERTFCLDMAGTGWEAFCPVETGQVIELAYELRVDSTGDLTEAIWRLFERQRRLLGTSRPDPGVTLDDALEHRQLATQLSYRRWTAEENPKEPAGFLVHFSPRTGDVQGSLIEFGFSGDQTLVAWAQLEYGYRTRVPLYRDRARSVIDFFVRHCQLDNGMPQGIYDPVHDRFVYWFTGILMPFQYAEDEQDVRRFVGKQVAEALMPVARELRGVEGNYTRTMCESFWPLLLAYELERAHAVEHEDWLQAACRFGEFLLRSQASDGSWYRAYSTSGQGLTSPASWFGASEVEQKSGTIFPVPVLVALHRITGDGRYLDAARKAADYIIDAQVEPTVYVGGLNDTTHVKSVKTDAVGVMFLMRSLLTVHEATGEPRYLAAAVKAAKVLCSWVYLWDVPMPEGSLLARAGFRSTGWAGCDVIASGSYLDNEFLEFTADLVRVAELSGERALFEVAELVEYGMQHALSTPENDHGYVAPGLQCEGVLTSYWLSAPDVTAFSGAVNKVKGDDNDTCNALTNAQAAYGLYLLADRYGTTEFTEIRRRLGWS</sequence>
<dbReference type="Proteomes" id="UP000321484">
    <property type="component" value="Unassembled WGS sequence"/>
</dbReference>
<organism evidence="1 2">
    <name type="scientific">Actinotalea fermentans</name>
    <dbReference type="NCBI Taxonomy" id="43671"/>
    <lineage>
        <taxon>Bacteria</taxon>
        <taxon>Bacillati</taxon>
        <taxon>Actinomycetota</taxon>
        <taxon>Actinomycetes</taxon>
        <taxon>Micrococcales</taxon>
        <taxon>Cellulomonadaceae</taxon>
        <taxon>Actinotalea</taxon>
    </lineage>
</organism>
<dbReference type="InterPro" id="IPR008928">
    <property type="entry name" value="6-hairpin_glycosidase_sf"/>
</dbReference>
<name>A0A511Z2G6_9CELL</name>
<accession>A0A511Z2G6</accession>